<evidence type="ECO:0000313" key="1">
    <source>
        <dbReference type="EMBL" id="KAI9896913.1"/>
    </source>
</evidence>
<evidence type="ECO:0000313" key="2">
    <source>
        <dbReference type="Proteomes" id="UP001163324"/>
    </source>
</evidence>
<proteinExistence type="predicted"/>
<organism evidence="1 2">
    <name type="scientific">Trichothecium roseum</name>
    <dbReference type="NCBI Taxonomy" id="47278"/>
    <lineage>
        <taxon>Eukaryota</taxon>
        <taxon>Fungi</taxon>
        <taxon>Dikarya</taxon>
        <taxon>Ascomycota</taxon>
        <taxon>Pezizomycotina</taxon>
        <taxon>Sordariomycetes</taxon>
        <taxon>Hypocreomycetidae</taxon>
        <taxon>Hypocreales</taxon>
        <taxon>Hypocreales incertae sedis</taxon>
        <taxon>Trichothecium</taxon>
    </lineage>
</organism>
<keyword evidence="2" id="KW-1185">Reference proteome</keyword>
<reference evidence="1" key="1">
    <citation type="submission" date="2022-10" db="EMBL/GenBank/DDBJ databases">
        <title>Complete Genome of Trichothecium roseum strain YXFP-22015, a Plant Pathogen Isolated from Citrus.</title>
        <authorList>
            <person name="Wang Y."/>
            <person name="Zhu L."/>
        </authorList>
    </citation>
    <scope>NUCLEOTIDE SEQUENCE</scope>
    <source>
        <strain evidence="1">YXFP-22015</strain>
    </source>
</reference>
<comment type="caution">
    <text evidence="1">The sequence shown here is derived from an EMBL/GenBank/DDBJ whole genome shotgun (WGS) entry which is preliminary data.</text>
</comment>
<gene>
    <name evidence="1" type="ORF">N3K66_007935</name>
</gene>
<dbReference type="Proteomes" id="UP001163324">
    <property type="component" value="Chromosome 8"/>
</dbReference>
<accession>A0ACC0US23</accession>
<protein>
    <submittedName>
        <fullName evidence="1">Uncharacterized protein</fullName>
    </submittedName>
</protein>
<dbReference type="EMBL" id="CM047947">
    <property type="protein sequence ID" value="KAI9896913.1"/>
    <property type="molecule type" value="Genomic_DNA"/>
</dbReference>
<sequence>MPFLDVEGLNLYYRWSPAQGSRPVLVLIHGLGSSHAYYAPLVPLLNQRGYSCLAIDTPGSGLSNHDGRDRSPAHIASVFKALLLRLAPDQDKVLVGHSMGSMIACELARHVRAAGVVLIGPVHPTTALANVFNARIKVVEESGLEQMADTVPTAATGTLSTPLHHAFIRSLILSQTVAGYVSLCRTIADAEPPPYDMIEAPLLIVAGSDDKTSPLSGCESISERWNGAHEKRLVILDGVGHWHCIEAPDRVAIKILEFADALSQ</sequence>
<name>A0ACC0US23_9HYPO</name>